<dbReference type="RefSeq" id="WP_366924127.1">
    <property type="nucleotide sequence ID" value="NZ_CP121694.1"/>
</dbReference>
<sequence>MDALAILAFVVYIVIKSLGDRNKQQQQRQARVDRPHPLDQSDAERPWDVSIDYPEAAAPSAGRNAVPPGETYPAPEMMLPSEAVKQERHMKAASERPPESQTPRNNRIDRVESSGLGIEANGGDGQLGMFEEILNEDNIVMGVILSEVLQRPRAYRR</sequence>
<reference evidence="2 3" key="1">
    <citation type="submission" date="2023-04" db="EMBL/GenBank/DDBJ databases">
        <authorList>
            <person name="Hsu D."/>
        </authorList>
    </citation>
    <scope>NUCLEOTIDE SEQUENCE [LARGE SCALE GENOMIC DNA]</scope>
    <source>
        <strain evidence="2 3">MK1</strain>
    </source>
</reference>
<dbReference type="KEGG" id="dbc:MFMK1_001079"/>
<protein>
    <submittedName>
        <fullName evidence="2">Uncharacterized protein</fullName>
    </submittedName>
</protein>
<gene>
    <name evidence="2" type="ORF">MFMK1_001079</name>
</gene>
<keyword evidence="3" id="KW-1185">Reference proteome</keyword>
<evidence type="ECO:0000313" key="2">
    <source>
        <dbReference type="EMBL" id="WRO21276.1"/>
    </source>
</evidence>
<dbReference type="AlphaFoldDB" id="A0AAU0UM54"/>
<feature type="compositionally biased region" description="Basic and acidic residues" evidence="1">
    <location>
        <begin position="84"/>
        <end position="98"/>
    </location>
</feature>
<name>A0AAU0UM54_9FIRM</name>
<dbReference type="EMBL" id="CP121694">
    <property type="protein sequence ID" value="WRO21276.1"/>
    <property type="molecule type" value="Genomic_DNA"/>
</dbReference>
<dbReference type="Proteomes" id="UP001329915">
    <property type="component" value="Chromosome"/>
</dbReference>
<feature type="region of interest" description="Disordered" evidence="1">
    <location>
        <begin position="20"/>
        <end position="123"/>
    </location>
</feature>
<evidence type="ECO:0000256" key="1">
    <source>
        <dbReference type="SAM" id="MobiDB-lite"/>
    </source>
</evidence>
<feature type="compositionally biased region" description="Basic and acidic residues" evidence="1">
    <location>
        <begin position="30"/>
        <end position="47"/>
    </location>
</feature>
<accession>A0AAU0UM54</accession>
<evidence type="ECO:0000313" key="3">
    <source>
        <dbReference type="Proteomes" id="UP001329915"/>
    </source>
</evidence>
<organism evidence="2 3">
    <name type="scientific">Metallumcola ferriviriculae</name>
    <dbReference type="NCBI Taxonomy" id="3039180"/>
    <lineage>
        <taxon>Bacteria</taxon>
        <taxon>Bacillati</taxon>
        <taxon>Bacillota</taxon>
        <taxon>Clostridia</taxon>
        <taxon>Neomoorellales</taxon>
        <taxon>Desulfitibacteraceae</taxon>
        <taxon>Metallumcola</taxon>
    </lineage>
</organism>
<proteinExistence type="predicted"/>